<keyword evidence="2" id="KW-1003">Cell membrane</keyword>
<reference evidence="10" key="1">
    <citation type="submission" date="2021-03" db="EMBL/GenBank/DDBJ databases">
        <title>Description of Psychrosphaera ytuae sp. nov. isolated from deep sea sediment of South China Sea.</title>
        <authorList>
            <person name="Zhang J."/>
            <person name="Xu X.-D."/>
        </authorList>
    </citation>
    <scope>NUCLEOTIDE SEQUENCE</scope>
    <source>
        <strain evidence="10">MTZ26</strain>
    </source>
</reference>
<dbReference type="PANTHER" id="PTHR38035">
    <property type="entry name" value="UPF0070 PROTEIN YFGM"/>
    <property type="match status" value="1"/>
</dbReference>
<evidence type="ECO:0000256" key="4">
    <source>
        <dbReference type="ARBA" id="ARBA00022989"/>
    </source>
</evidence>
<dbReference type="Proteomes" id="UP000682739">
    <property type="component" value="Chromosome"/>
</dbReference>
<evidence type="ECO:0000256" key="6">
    <source>
        <dbReference type="ARBA" id="ARBA00023186"/>
    </source>
</evidence>
<dbReference type="InterPro" id="IPR026039">
    <property type="entry name" value="YfgM"/>
</dbReference>
<keyword evidence="3" id="KW-0812">Transmembrane</keyword>
<evidence type="ECO:0000256" key="5">
    <source>
        <dbReference type="ARBA" id="ARBA00023136"/>
    </source>
</evidence>
<evidence type="ECO:0000256" key="8">
    <source>
        <dbReference type="ARBA" id="ARBA00024235"/>
    </source>
</evidence>
<evidence type="ECO:0000256" key="3">
    <source>
        <dbReference type="ARBA" id="ARBA00022692"/>
    </source>
</evidence>
<gene>
    <name evidence="10" type="ORF">J1N51_13105</name>
</gene>
<dbReference type="Gene3D" id="1.25.40.10">
    <property type="entry name" value="Tetratricopeptide repeat domain"/>
    <property type="match status" value="1"/>
</dbReference>
<dbReference type="RefSeq" id="WP_208831700.1">
    <property type="nucleotide sequence ID" value="NZ_CP072110.1"/>
</dbReference>
<name>A0A975HHY3_9GAMM</name>
<proteinExistence type="inferred from homology"/>
<dbReference type="KEGG" id="psym:J1N51_13105"/>
<keyword evidence="4" id="KW-1133">Transmembrane helix</keyword>
<evidence type="ECO:0000313" key="11">
    <source>
        <dbReference type="Proteomes" id="UP000682739"/>
    </source>
</evidence>
<dbReference type="PANTHER" id="PTHR38035:SF1">
    <property type="entry name" value="ANCILLARY SECYEG TRANSLOCON SUBUNIT"/>
    <property type="match status" value="1"/>
</dbReference>
<dbReference type="GO" id="GO:0044877">
    <property type="term" value="F:protein-containing complex binding"/>
    <property type="evidence" value="ECO:0007669"/>
    <property type="project" value="InterPro"/>
</dbReference>
<dbReference type="InterPro" id="IPR011990">
    <property type="entry name" value="TPR-like_helical_dom_sf"/>
</dbReference>
<evidence type="ECO:0000256" key="7">
    <source>
        <dbReference type="ARBA" id="ARBA00024197"/>
    </source>
</evidence>
<organism evidence="10 11">
    <name type="scientific">Psychrosphaera ytuae</name>
    <dbReference type="NCBI Taxonomy" id="2820710"/>
    <lineage>
        <taxon>Bacteria</taxon>
        <taxon>Pseudomonadati</taxon>
        <taxon>Pseudomonadota</taxon>
        <taxon>Gammaproteobacteria</taxon>
        <taxon>Alteromonadales</taxon>
        <taxon>Pseudoalteromonadaceae</taxon>
        <taxon>Psychrosphaera</taxon>
    </lineage>
</organism>
<dbReference type="SUPFAM" id="SSF48452">
    <property type="entry name" value="TPR-like"/>
    <property type="match status" value="1"/>
</dbReference>
<dbReference type="EMBL" id="CP072110">
    <property type="protein sequence ID" value="QTH63645.1"/>
    <property type="molecule type" value="Genomic_DNA"/>
</dbReference>
<dbReference type="PIRSF" id="PIRSF006170">
    <property type="entry name" value="YfgM"/>
    <property type="match status" value="1"/>
</dbReference>
<evidence type="ECO:0000256" key="2">
    <source>
        <dbReference type="ARBA" id="ARBA00022475"/>
    </source>
</evidence>
<dbReference type="AlphaFoldDB" id="A0A975HHY3"/>
<keyword evidence="5" id="KW-0472">Membrane</keyword>
<sequence length="215" mass="22835">MEIYSTEEQQEEAIKKFFKENGLQIFLGAALGLGGFMGWKSYVASQLEAQEAASVEYDKFVESATAETAQLESINTELNAFVTAHGETGYGIFANLIAAKKAAEAGDLKAAESRLVAAEKATTEPSLNALINTRLARVQTGLGNYDEALATLNAITESGFEANVAELKGDVYVAQGLADKARQAYQLAADKGGLEGNNVLKMKLQDLAQPVSTAS</sequence>
<keyword evidence="11" id="KW-1185">Reference proteome</keyword>
<comment type="similarity">
    <text evidence="7">Belongs to the YfgM family.</text>
</comment>
<dbReference type="Pfam" id="PF09976">
    <property type="entry name" value="TPR_21"/>
    <property type="match status" value="1"/>
</dbReference>
<protein>
    <recommendedName>
        <fullName evidence="8">Ancillary SecYEG translocon subunit</fullName>
    </recommendedName>
</protein>
<evidence type="ECO:0000259" key="9">
    <source>
        <dbReference type="Pfam" id="PF09976"/>
    </source>
</evidence>
<accession>A0A975HHY3</accession>
<dbReference type="InterPro" id="IPR018704">
    <property type="entry name" value="SecYEG/CpoB_TPR"/>
</dbReference>
<comment type="subcellular location">
    <subcellularLocation>
        <location evidence="1">Cell membrane</location>
        <topology evidence="1">Single-pass type II membrane protein</topology>
    </subcellularLocation>
</comment>
<feature type="domain" description="Ancillary SecYEG translocon subunit/Cell division coordinator CpoB TPR" evidence="9">
    <location>
        <begin position="15"/>
        <end position="209"/>
    </location>
</feature>
<keyword evidence="6" id="KW-0143">Chaperone</keyword>
<dbReference type="GO" id="GO:0005886">
    <property type="term" value="C:plasma membrane"/>
    <property type="evidence" value="ECO:0007669"/>
    <property type="project" value="UniProtKB-SubCell"/>
</dbReference>
<evidence type="ECO:0000256" key="1">
    <source>
        <dbReference type="ARBA" id="ARBA00004401"/>
    </source>
</evidence>
<evidence type="ECO:0000313" key="10">
    <source>
        <dbReference type="EMBL" id="QTH63645.1"/>
    </source>
</evidence>